<comment type="caution">
    <text evidence="3">The sequence shown here is derived from an EMBL/GenBank/DDBJ whole genome shotgun (WGS) entry which is preliminary data.</text>
</comment>
<feature type="region of interest" description="Disordered" evidence="1">
    <location>
        <begin position="1"/>
        <end position="22"/>
    </location>
</feature>
<name>A0AAW2HJX3_9NEOP</name>
<dbReference type="InterPro" id="IPR005818">
    <property type="entry name" value="Histone_H1/H5_H15"/>
</dbReference>
<proteinExistence type="predicted"/>
<gene>
    <name evidence="3" type="ORF">PYX00_007483</name>
</gene>
<organism evidence="3">
    <name type="scientific">Menopon gallinae</name>
    <name type="common">poultry shaft louse</name>
    <dbReference type="NCBI Taxonomy" id="328185"/>
    <lineage>
        <taxon>Eukaryota</taxon>
        <taxon>Metazoa</taxon>
        <taxon>Ecdysozoa</taxon>
        <taxon>Arthropoda</taxon>
        <taxon>Hexapoda</taxon>
        <taxon>Insecta</taxon>
        <taxon>Pterygota</taxon>
        <taxon>Neoptera</taxon>
        <taxon>Paraneoptera</taxon>
        <taxon>Psocodea</taxon>
        <taxon>Troctomorpha</taxon>
        <taxon>Phthiraptera</taxon>
        <taxon>Amblycera</taxon>
        <taxon>Menoponidae</taxon>
        <taxon>Menopon</taxon>
    </lineage>
</organism>
<feature type="domain" description="H15" evidence="2">
    <location>
        <begin position="16"/>
        <end position="85"/>
    </location>
</feature>
<dbReference type="GO" id="GO:0000786">
    <property type="term" value="C:nucleosome"/>
    <property type="evidence" value="ECO:0007669"/>
    <property type="project" value="InterPro"/>
</dbReference>
<feature type="compositionally biased region" description="Low complexity" evidence="1">
    <location>
        <begin position="12"/>
        <end position="22"/>
    </location>
</feature>
<evidence type="ECO:0000256" key="1">
    <source>
        <dbReference type="SAM" id="MobiDB-lite"/>
    </source>
</evidence>
<dbReference type="EMBL" id="JARGDH010000004">
    <property type="protein sequence ID" value="KAL0269901.1"/>
    <property type="molecule type" value="Genomic_DNA"/>
</dbReference>
<feature type="compositionally biased region" description="Basic and acidic residues" evidence="1">
    <location>
        <begin position="1"/>
        <end position="11"/>
    </location>
</feature>
<dbReference type="Gene3D" id="1.10.10.10">
    <property type="entry name" value="Winged helix-like DNA-binding domain superfamily/Winged helix DNA-binding domain"/>
    <property type="match status" value="1"/>
</dbReference>
<dbReference type="AlphaFoldDB" id="A0AAW2HJX3"/>
<feature type="region of interest" description="Disordered" evidence="1">
    <location>
        <begin position="137"/>
        <end position="166"/>
    </location>
</feature>
<dbReference type="GO" id="GO:0006334">
    <property type="term" value="P:nucleosome assembly"/>
    <property type="evidence" value="ECO:0007669"/>
    <property type="project" value="InterPro"/>
</dbReference>
<reference evidence="3" key="1">
    <citation type="journal article" date="2024" name="Gigascience">
        <title>Chromosome-level genome of the poultry shaft louse Menopon gallinae provides insight into the host-switching and adaptive evolution of parasitic lice.</title>
        <authorList>
            <person name="Xu Y."/>
            <person name="Ma L."/>
            <person name="Liu S."/>
            <person name="Liang Y."/>
            <person name="Liu Q."/>
            <person name="He Z."/>
            <person name="Tian L."/>
            <person name="Duan Y."/>
            <person name="Cai W."/>
            <person name="Li H."/>
            <person name="Song F."/>
        </authorList>
    </citation>
    <scope>NUCLEOTIDE SEQUENCE</scope>
    <source>
        <strain evidence="3">Cailab_2023a</strain>
    </source>
</reference>
<accession>A0AAW2HJX3</accession>
<sequence>MDVSDHSKSPGDESSSSPKPSELVMMAINNIGSKMGATESEIVKFIADCLRAEPKNVAGAVRTTLKNHVAVGIVTDKNGRFRLTETVKRSSREATRHRKMVKKRRKGTRPVVLGVYRCRICGKQKRVIMEEEIKMRGPAGAPTAEPIDMGLKRLPKAGNRIESDSF</sequence>
<dbReference type="SUPFAM" id="SSF46785">
    <property type="entry name" value="Winged helix' DNA-binding domain"/>
    <property type="match status" value="1"/>
</dbReference>
<dbReference type="GO" id="GO:0003677">
    <property type="term" value="F:DNA binding"/>
    <property type="evidence" value="ECO:0007669"/>
    <property type="project" value="InterPro"/>
</dbReference>
<evidence type="ECO:0000313" key="3">
    <source>
        <dbReference type="EMBL" id="KAL0269901.1"/>
    </source>
</evidence>
<dbReference type="PROSITE" id="PS51504">
    <property type="entry name" value="H15"/>
    <property type="match status" value="1"/>
</dbReference>
<evidence type="ECO:0000259" key="2">
    <source>
        <dbReference type="PROSITE" id="PS51504"/>
    </source>
</evidence>
<dbReference type="InterPro" id="IPR036390">
    <property type="entry name" value="WH_DNA-bd_sf"/>
</dbReference>
<protein>
    <recommendedName>
        <fullName evidence="2">H15 domain-containing protein</fullName>
    </recommendedName>
</protein>
<dbReference type="InterPro" id="IPR036388">
    <property type="entry name" value="WH-like_DNA-bd_sf"/>
</dbReference>